<evidence type="ECO:0000256" key="2">
    <source>
        <dbReference type="ARBA" id="ARBA00022741"/>
    </source>
</evidence>
<feature type="non-terminal residue" evidence="6">
    <location>
        <position position="91"/>
    </location>
</feature>
<keyword evidence="1 6" id="KW-0436">Ligase</keyword>
<dbReference type="Gene3D" id="3.30.470.20">
    <property type="entry name" value="ATP-grasp fold, B domain"/>
    <property type="match status" value="1"/>
</dbReference>
<dbReference type="GO" id="GO:0015631">
    <property type="term" value="F:tubulin binding"/>
    <property type="evidence" value="ECO:0007669"/>
    <property type="project" value="TreeGrafter"/>
</dbReference>
<dbReference type="GO" id="GO:0070740">
    <property type="term" value="F:tubulin-glutamic acid ligase activity"/>
    <property type="evidence" value="ECO:0007669"/>
    <property type="project" value="TreeGrafter"/>
</dbReference>
<comment type="catalytic activity">
    <reaction evidence="5">
        <text>L-glutamyl-[protein] + L-glutamate + ATP = gamma-L-glutamyl-L-glutamyl-[protein] + ADP + phosphate + H(+)</text>
        <dbReference type="Rhea" id="RHEA:60144"/>
        <dbReference type="Rhea" id="RHEA-COMP:10208"/>
        <dbReference type="Rhea" id="RHEA-COMP:15517"/>
        <dbReference type="ChEBI" id="CHEBI:15378"/>
        <dbReference type="ChEBI" id="CHEBI:29973"/>
        <dbReference type="ChEBI" id="CHEBI:29985"/>
        <dbReference type="ChEBI" id="CHEBI:30616"/>
        <dbReference type="ChEBI" id="CHEBI:43474"/>
        <dbReference type="ChEBI" id="CHEBI:143622"/>
        <dbReference type="ChEBI" id="CHEBI:456216"/>
    </reaction>
    <physiologicalReaction direction="left-to-right" evidence="5">
        <dbReference type="Rhea" id="RHEA:60145"/>
    </physiologicalReaction>
</comment>
<protein>
    <recommendedName>
        <fullName evidence="4">Tubulin--tyrosine ligase-like protein 5</fullName>
    </recommendedName>
</protein>
<dbReference type="GO" id="GO:0000226">
    <property type="term" value="P:microtubule cytoskeleton organization"/>
    <property type="evidence" value="ECO:0007669"/>
    <property type="project" value="TreeGrafter"/>
</dbReference>
<dbReference type="PANTHER" id="PTHR12241">
    <property type="entry name" value="TUBULIN POLYGLUTAMYLASE"/>
    <property type="match status" value="1"/>
</dbReference>
<dbReference type="InterPro" id="IPR004344">
    <property type="entry name" value="TTL/TTLL_fam"/>
</dbReference>
<proteinExistence type="predicted"/>
<dbReference type="PANTHER" id="PTHR12241:SF145">
    <property type="entry name" value="TUBULIN POLYGLUTAMYLASE TTLL5"/>
    <property type="match status" value="1"/>
</dbReference>
<accession>A0A146K5F5</accession>
<name>A0A146K5F5_9EUKA</name>
<dbReference type="EMBL" id="GDID01005815">
    <property type="protein sequence ID" value="JAP90791.1"/>
    <property type="molecule type" value="Transcribed_RNA"/>
</dbReference>
<keyword evidence="3" id="KW-0067">ATP-binding</keyword>
<dbReference type="Pfam" id="PF03133">
    <property type="entry name" value="TTL"/>
    <property type="match status" value="1"/>
</dbReference>
<dbReference type="GO" id="GO:0036064">
    <property type="term" value="C:ciliary basal body"/>
    <property type="evidence" value="ECO:0007669"/>
    <property type="project" value="TreeGrafter"/>
</dbReference>
<keyword evidence="2" id="KW-0547">Nucleotide-binding</keyword>
<evidence type="ECO:0000256" key="5">
    <source>
        <dbReference type="ARBA" id="ARBA00049274"/>
    </source>
</evidence>
<feature type="non-terminal residue" evidence="6">
    <location>
        <position position="1"/>
    </location>
</feature>
<organism evidence="6">
    <name type="scientific">Trepomonas sp. PC1</name>
    <dbReference type="NCBI Taxonomy" id="1076344"/>
    <lineage>
        <taxon>Eukaryota</taxon>
        <taxon>Metamonada</taxon>
        <taxon>Diplomonadida</taxon>
        <taxon>Hexamitidae</taxon>
        <taxon>Hexamitinae</taxon>
        <taxon>Trepomonas</taxon>
    </lineage>
</organism>
<evidence type="ECO:0000256" key="3">
    <source>
        <dbReference type="ARBA" id="ARBA00022840"/>
    </source>
</evidence>
<evidence type="ECO:0000256" key="1">
    <source>
        <dbReference type="ARBA" id="ARBA00022598"/>
    </source>
</evidence>
<gene>
    <name evidence="6" type="ORF">TPC1_17805</name>
</gene>
<evidence type="ECO:0000313" key="6">
    <source>
        <dbReference type="EMBL" id="JAP90791.1"/>
    </source>
</evidence>
<dbReference type="AlphaFoldDB" id="A0A146K5F5"/>
<sequence length="91" mass="10535">SFFNKEFGSLAPKSFFLPEQLQNFKLYSQQNPGYYIVKRATAARGEGIKLIHSTDDFKPTQAVVQEYLQNPLLIDNRKFDLRLYVCVTSLQ</sequence>
<reference evidence="6" key="1">
    <citation type="submission" date="2015-07" db="EMBL/GenBank/DDBJ databases">
        <title>Adaptation to a free-living lifestyle via gene acquisitions in the diplomonad Trepomonas sp. PC1.</title>
        <authorList>
            <person name="Xu F."/>
            <person name="Jerlstrom-Hultqvist J."/>
            <person name="Kolisko M."/>
            <person name="Simpson A.G.B."/>
            <person name="Roger A.J."/>
            <person name="Svard S.G."/>
            <person name="Andersson J.O."/>
        </authorList>
    </citation>
    <scope>NUCLEOTIDE SEQUENCE</scope>
    <source>
        <strain evidence="6">PC1</strain>
    </source>
</reference>
<dbReference type="GO" id="GO:0005524">
    <property type="term" value="F:ATP binding"/>
    <property type="evidence" value="ECO:0007669"/>
    <property type="project" value="UniProtKB-KW"/>
</dbReference>
<dbReference type="SUPFAM" id="SSF56059">
    <property type="entry name" value="Glutathione synthetase ATP-binding domain-like"/>
    <property type="match status" value="1"/>
</dbReference>
<evidence type="ECO:0000256" key="4">
    <source>
        <dbReference type="ARBA" id="ARBA00041448"/>
    </source>
</evidence>
<dbReference type="PROSITE" id="PS51221">
    <property type="entry name" value="TTL"/>
    <property type="match status" value="1"/>
</dbReference>